<dbReference type="Gene3D" id="3.40.50.620">
    <property type="entry name" value="HUPs"/>
    <property type="match status" value="1"/>
</dbReference>
<dbReference type="Pfam" id="PF01507">
    <property type="entry name" value="PAPS_reduct"/>
    <property type="match status" value="1"/>
</dbReference>
<dbReference type="EMBL" id="JARAWJ010000039">
    <property type="protein sequence ID" value="MDX3042599.1"/>
    <property type="molecule type" value="Genomic_DNA"/>
</dbReference>
<dbReference type="Proteomes" id="UP001282474">
    <property type="component" value="Unassembled WGS sequence"/>
</dbReference>
<proteinExistence type="predicted"/>
<dbReference type="InterPro" id="IPR014729">
    <property type="entry name" value="Rossmann-like_a/b/a_fold"/>
</dbReference>
<organism evidence="3 4">
    <name type="scientific">Streptomyces caniscabiei</name>
    <dbReference type="NCBI Taxonomy" id="2746961"/>
    <lineage>
        <taxon>Bacteria</taxon>
        <taxon>Bacillati</taxon>
        <taxon>Actinomycetota</taxon>
        <taxon>Actinomycetes</taxon>
        <taxon>Kitasatosporales</taxon>
        <taxon>Streptomycetaceae</taxon>
        <taxon>Streptomyces</taxon>
    </lineage>
</organism>
<evidence type="ECO:0000259" key="2">
    <source>
        <dbReference type="Pfam" id="PF01507"/>
    </source>
</evidence>
<dbReference type="RefSeq" id="WP_193382901.1">
    <property type="nucleotide sequence ID" value="NZ_JABXWF010000037.1"/>
</dbReference>
<sequence>MPSTAVGQQQALDIPQEKPNVADYDVILVASSAGKDSQAMLDYVAELAREAGVSDRVTVLHNDLGEVEWPDTAELAQEQAEHYGFRFEMRHREQGLLLDQIRDRKASLLRRADEAEEEGDLEKAEKLRATPAWPSSAARYCTSDQKRAPGRKLITELVAELGIKWTGKPARPVRQAKVLYCLGIRAQESSGRRKKPAMELDKAATTGVREVTTWHPILTWTEDDVWARIKASGVRYHWAYDQGMKRLSCSFCVLATREDLTCAARLRPDMARKYLALEEEMGHTFKADLSMAQIVAAAETAA</sequence>
<protein>
    <submittedName>
        <fullName evidence="3">Phosphoadenosine phosphosulfate reductase family protein</fullName>
    </submittedName>
</protein>
<dbReference type="InterPro" id="IPR002500">
    <property type="entry name" value="PAPS_reduct_dom"/>
</dbReference>
<accession>A0ABU4N0K6</accession>
<feature type="coiled-coil region" evidence="1">
    <location>
        <begin position="98"/>
        <end position="125"/>
    </location>
</feature>
<feature type="domain" description="Phosphoadenosine phosphosulphate reductase" evidence="2">
    <location>
        <begin position="28"/>
        <end position="252"/>
    </location>
</feature>
<dbReference type="SUPFAM" id="SSF52402">
    <property type="entry name" value="Adenine nucleotide alpha hydrolases-like"/>
    <property type="match status" value="1"/>
</dbReference>
<dbReference type="InterPro" id="IPR050128">
    <property type="entry name" value="Sulfate_adenylyltrnsfr_sub2"/>
</dbReference>
<comment type="caution">
    <text evidence="3">The sequence shown here is derived from an EMBL/GenBank/DDBJ whole genome shotgun (WGS) entry which is preliminary data.</text>
</comment>
<dbReference type="PANTHER" id="PTHR43196">
    <property type="entry name" value="SULFATE ADENYLYLTRANSFERASE SUBUNIT 2"/>
    <property type="match status" value="1"/>
</dbReference>
<evidence type="ECO:0000313" key="3">
    <source>
        <dbReference type="EMBL" id="MDX3042599.1"/>
    </source>
</evidence>
<reference evidence="3 4" key="1">
    <citation type="journal article" date="2023" name="Microb. Genom.">
        <title>Mesoterricola silvestris gen. nov., sp. nov., Mesoterricola sediminis sp. nov., Geothrix oryzae sp. nov., Geothrix edaphica sp. nov., Geothrix rubra sp. nov., and Geothrix limicola sp. nov., six novel members of Acidobacteriota isolated from soils.</title>
        <authorList>
            <person name="Weisberg A.J."/>
            <person name="Pearce E."/>
            <person name="Kramer C.G."/>
            <person name="Chang J.H."/>
            <person name="Clarke C.R."/>
        </authorList>
    </citation>
    <scope>NUCLEOTIDE SEQUENCE [LARGE SCALE GENOMIC DNA]</scope>
    <source>
        <strain evidence="3 4">NE20-4-1</strain>
    </source>
</reference>
<keyword evidence="4" id="KW-1185">Reference proteome</keyword>
<evidence type="ECO:0000313" key="4">
    <source>
        <dbReference type="Proteomes" id="UP001282474"/>
    </source>
</evidence>
<keyword evidence="1" id="KW-0175">Coiled coil</keyword>
<evidence type="ECO:0000256" key="1">
    <source>
        <dbReference type="SAM" id="Coils"/>
    </source>
</evidence>
<dbReference type="PANTHER" id="PTHR43196:SF2">
    <property type="entry name" value="PHOSPHOADENOSINE PHOSPHOSULFATE REDUCTASE"/>
    <property type="match status" value="1"/>
</dbReference>
<gene>
    <name evidence="3" type="ORF">PV383_36260</name>
</gene>
<name>A0ABU4N0K6_9ACTN</name>